<comment type="caution">
    <text evidence="6">The sequence shown here is derived from an EMBL/GenBank/DDBJ whole genome shotgun (WGS) entry which is preliminary data.</text>
</comment>
<dbReference type="SUPFAM" id="SSF53850">
    <property type="entry name" value="Periplasmic binding protein-like II"/>
    <property type="match status" value="1"/>
</dbReference>
<keyword evidence="2" id="KW-0805">Transcription regulation</keyword>
<dbReference type="Proteomes" id="UP000239920">
    <property type="component" value="Unassembled WGS sequence"/>
</dbReference>
<reference evidence="6 7" key="1">
    <citation type="submission" date="2017-09" db="EMBL/GenBank/DDBJ databases">
        <title>Bacterial strain isolated from the female urinary microbiota.</title>
        <authorList>
            <person name="Thomas-White K."/>
            <person name="Kumar N."/>
            <person name="Forster S."/>
            <person name="Putonti C."/>
            <person name="Lawley T."/>
            <person name="Wolfe A.J."/>
        </authorList>
    </citation>
    <scope>NUCLEOTIDE SEQUENCE [LARGE SCALE GENOMIC DNA]</scope>
    <source>
        <strain evidence="6 7">UMB0683</strain>
    </source>
</reference>
<dbReference type="SUPFAM" id="SSF46785">
    <property type="entry name" value="Winged helix' DNA-binding domain"/>
    <property type="match status" value="1"/>
</dbReference>
<evidence type="ECO:0000259" key="5">
    <source>
        <dbReference type="PROSITE" id="PS50931"/>
    </source>
</evidence>
<keyword evidence="4" id="KW-0804">Transcription</keyword>
<name>A0A2J6NMR6_9LACO</name>
<evidence type="ECO:0000313" key="7">
    <source>
        <dbReference type="Proteomes" id="UP000239920"/>
    </source>
</evidence>
<protein>
    <submittedName>
        <fullName evidence="6">LysR family transcriptional regulator</fullName>
    </submittedName>
</protein>
<dbReference type="PANTHER" id="PTHR30419">
    <property type="entry name" value="HTH-TYPE TRANSCRIPTIONAL REGULATOR YBHD"/>
    <property type="match status" value="1"/>
</dbReference>
<dbReference type="InterPro" id="IPR005119">
    <property type="entry name" value="LysR_subst-bd"/>
</dbReference>
<dbReference type="InterPro" id="IPR036388">
    <property type="entry name" value="WH-like_DNA-bd_sf"/>
</dbReference>
<comment type="similarity">
    <text evidence="1">Belongs to the LysR transcriptional regulatory family.</text>
</comment>
<evidence type="ECO:0000313" key="6">
    <source>
        <dbReference type="EMBL" id="PMB82613.1"/>
    </source>
</evidence>
<proteinExistence type="inferred from homology"/>
<dbReference type="RefSeq" id="WP_104688522.1">
    <property type="nucleotide sequence ID" value="NZ_JBKTHY010000021.1"/>
</dbReference>
<dbReference type="OrthoDB" id="9803735at2"/>
<keyword evidence="3" id="KW-0238">DNA-binding</keyword>
<dbReference type="GO" id="GO:0003700">
    <property type="term" value="F:DNA-binding transcription factor activity"/>
    <property type="evidence" value="ECO:0007669"/>
    <property type="project" value="InterPro"/>
</dbReference>
<gene>
    <name evidence="6" type="ORF">CK797_04045</name>
</gene>
<feature type="domain" description="HTH lysR-type" evidence="5">
    <location>
        <begin position="1"/>
        <end position="60"/>
    </location>
</feature>
<dbReference type="PROSITE" id="PS50931">
    <property type="entry name" value="HTH_LYSR"/>
    <property type="match status" value="1"/>
</dbReference>
<organism evidence="6 7">
    <name type="scientific">Limosilactobacillus pontis</name>
    <dbReference type="NCBI Taxonomy" id="35787"/>
    <lineage>
        <taxon>Bacteria</taxon>
        <taxon>Bacillati</taxon>
        <taxon>Bacillota</taxon>
        <taxon>Bacilli</taxon>
        <taxon>Lactobacillales</taxon>
        <taxon>Lactobacillaceae</taxon>
        <taxon>Limosilactobacillus</taxon>
    </lineage>
</organism>
<sequence>MKIKDLEYYQQLIKNKNFSKVAQHFGVSQPTITMAIQRLEHDFNTTFFVRDHVHRELRVTATGQQFANHVALILNELQVARQEIARANSTRVRFGLPPIIGNYYFPPLTPQLMRHHLMSALETYEHGSKELLKMLQHGELDMALLGSLLPLKEARLKAQELARFPFQIIVGANHPLAKKTAVDFAALKDEQFIIPDTEFFHDQAFKQMCRRAHFRPHVLYRTADIHVIKAMVSENLGITFLTSLAIEPGDALSQVQITGSDLPIFHLSVAMRETEELTPRRQELWDLLTNN</sequence>
<evidence type="ECO:0000256" key="4">
    <source>
        <dbReference type="ARBA" id="ARBA00023163"/>
    </source>
</evidence>
<dbReference type="InterPro" id="IPR000847">
    <property type="entry name" value="LysR_HTH_N"/>
</dbReference>
<evidence type="ECO:0000256" key="1">
    <source>
        <dbReference type="ARBA" id="ARBA00009437"/>
    </source>
</evidence>
<dbReference type="Pfam" id="PF00126">
    <property type="entry name" value="HTH_1"/>
    <property type="match status" value="1"/>
</dbReference>
<dbReference type="Pfam" id="PF03466">
    <property type="entry name" value="LysR_substrate"/>
    <property type="match status" value="1"/>
</dbReference>
<dbReference type="InterPro" id="IPR050950">
    <property type="entry name" value="HTH-type_LysR_regulators"/>
</dbReference>
<dbReference type="InterPro" id="IPR036390">
    <property type="entry name" value="WH_DNA-bd_sf"/>
</dbReference>
<dbReference type="EMBL" id="PNFV01000004">
    <property type="protein sequence ID" value="PMB82613.1"/>
    <property type="molecule type" value="Genomic_DNA"/>
</dbReference>
<evidence type="ECO:0000256" key="3">
    <source>
        <dbReference type="ARBA" id="ARBA00023125"/>
    </source>
</evidence>
<dbReference type="Gene3D" id="1.10.10.10">
    <property type="entry name" value="Winged helix-like DNA-binding domain superfamily/Winged helix DNA-binding domain"/>
    <property type="match status" value="1"/>
</dbReference>
<evidence type="ECO:0000256" key="2">
    <source>
        <dbReference type="ARBA" id="ARBA00023015"/>
    </source>
</evidence>
<accession>A0A2J6NMR6</accession>
<dbReference type="AlphaFoldDB" id="A0A2J6NMR6"/>
<dbReference type="GO" id="GO:0005829">
    <property type="term" value="C:cytosol"/>
    <property type="evidence" value="ECO:0007669"/>
    <property type="project" value="TreeGrafter"/>
</dbReference>
<dbReference type="GO" id="GO:0003677">
    <property type="term" value="F:DNA binding"/>
    <property type="evidence" value="ECO:0007669"/>
    <property type="project" value="UniProtKB-KW"/>
</dbReference>
<dbReference type="Gene3D" id="3.40.190.10">
    <property type="entry name" value="Periplasmic binding protein-like II"/>
    <property type="match status" value="2"/>
</dbReference>